<organism evidence="4 5">
    <name type="scientific">Sinanodonta woodiana</name>
    <name type="common">Chinese pond mussel</name>
    <name type="synonym">Anodonta woodiana</name>
    <dbReference type="NCBI Taxonomy" id="1069815"/>
    <lineage>
        <taxon>Eukaryota</taxon>
        <taxon>Metazoa</taxon>
        <taxon>Spiralia</taxon>
        <taxon>Lophotrochozoa</taxon>
        <taxon>Mollusca</taxon>
        <taxon>Bivalvia</taxon>
        <taxon>Autobranchia</taxon>
        <taxon>Heteroconchia</taxon>
        <taxon>Palaeoheterodonta</taxon>
        <taxon>Unionida</taxon>
        <taxon>Unionoidea</taxon>
        <taxon>Unionidae</taxon>
        <taxon>Unioninae</taxon>
        <taxon>Sinanodonta</taxon>
    </lineage>
</organism>
<proteinExistence type="predicted"/>
<evidence type="ECO:0000313" key="4">
    <source>
        <dbReference type="EMBL" id="KAL3881248.1"/>
    </source>
</evidence>
<reference evidence="4 5" key="1">
    <citation type="submission" date="2024-11" db="EMBL/GenBank/DDBJ databases">
        <title>Chromosome-level genome assembly of the freshwater bivalve Anodonta woodiana.</title>
        <authorList>
            <person name="Chen X."/>
        </authorList>
    </citation>
    <scope>NUCLEOTIDE SEQUENCE [LARGE SCALE GENOMIC DNA]</scope>
    <source>
        <strain evidence="4">MN2024</strain>
        <tissue evidence="4">Gills</tissue>
    </source>
</reference>
<feature type="compositionally biased region" description="Basic and acidic residues" evidence="3">
    <location>
        <begin position="418"/>
        <end position="442"/>
    </location>
</feature>
<dbReference type="AlphaFoldDB" id="A0ABD3X8Q4"/>
<keyword evidence="2" id="KW-0963">Cytoplasm</keyword>
<feature type="region of interest" description="Disordered" evidence="3">
    <location>
        <begin position="56"/>
        <end position="148"/>
    </location>
</feature>
<dbReference type="PANTHER" id="PTHR13142">
    <property type="entry name" value="INNER CENTROMERE PROTEIN"/>
    <property type="match status" value="1"/>
</dbReference>
<comment type="subcellular location">
    <subcellularLocation>
        <location evidence="1">Cytoplasm</location>
    </subcellularLocation>
</comment>
<dbReference type="Gene3D" id="6.10.250.2990">
    <property type="match status" value="1"/>
</dbReference>
<dbReference type="PANTHER" id="PTHR13142:SF1">
    <property type="entry name" value="INNER CENTROMERE PROTEIN"/>
    <property type="match status" value="1"/>
</dbReference>
<evidence type="ECO:0000256" key="3">
    <source>
        <dbReference type="SAM" id="MobiDB-lite"/>
    </source>
</evidence>
<protein>
    <recommendedName>
        <fullName evidence="6">Inner centromere protein</fullName>
    </recommendedName>
</protein>
<gene>
    <name evidence="4" type="ORF">ACJMK2_027704</name>
</gene>
<evidence type="ECO:0000313" key="5">
    <source>
        <dbReference type="Proteomes" id="UP001634394"/>
    </source>
</evidence>
<evidence type="ECO:0000256" key="1">
    <source>
        <dbReference type="ARBA" id="ARBA00004496"/>
    </source>
</evidence>
<name>A0ABD3X8Q4_SINWO</name>
<feature type="compositionally biased region" description="Low complexity" evidence="3">
    <location>
        <begin position="111"/>
        <end position="121"/>
    </location>
</feature>
<comment type="caution">
    <text evidence="4">The sequence shown here is derived from an EMBL/GenBank/DDBJ whole genome shotgun (WGS) entry which is preliminary data.</text>
</comment>
<accession>A0ABD3X8Q4</accession>
<evidence type="ECO:0000256" key="2">
    <source>
        <dbReference type="ARBA" id="ARBA00022490"/>
    </source>
</evidence>
<feature type="region of interest" description="Disordered" evidence="3">
    <location>
        <begin position="521"/>
        <end position="625"/>
    </location>
</feature>
<dbReference type="EMBL" id="JBJQND010000003">
    <property type="protein sequence ID" value="KAL3881248.1"/>
    <property type="molecule type" value="Genomic_DNA"/>
</dbReference>
<keyword evidence="5" id="KW-1185">Reference proteome</keyword>
<feature type="region of interest" description="Disordered" evidence="3">
    <location>
        <begin position="418"/>
        <end position="452"/>
    </location>
</feature>
<dbReference type="GO" id="GO:0005737">
    <property type="term" value="C:cytoplasm"/>
    <property type="evidence" value="ECO:0007669"/>
    <property type="project" value="UniProtKB-SubCell"/>
</dbReference>
<evidence type="ECO:0008006" key="6">
    <source>
        <dbReference type="Google" id="ProtNLM"/>
    </source>
</evidence>
<feature type="region of interest" description="Disordered" evidence="3">
    <location>
        <begin position="214"/>
        <end position="277"/>
    </location>
</feature>
<feature type="compositionally biased region" description="Basic residues" evidence="3">
    <location>
        <begin position="266"/>
        <end position="277"/>
    </location>
</feature>
<sequence length="727" mass="85800">MADSTFTIGFQTGQTIRLMVEDIFQRLEEDAFSYLNEILVVAKKTFKSSKIEVLPKTPGAKQSRRKVARHRTEEINENDEDNDPAAKGLSLQPEADDSRDDFASPRKQARVTRAAVRAATTSQAKRKRSQDSKEQTNPSKKNRSSPIVCIEKLVQQETLELEKRVTTENNNSCFSPVQKQSKQSYSSQKPLQNICLNNVKAKVHAYEDVIHLHENDNHNNGNQSHGAYAASPSRGLEGKTDRRSSRSSGSVRRSNGNISHLDTSKARRRSSRAGVRKSLKMLKSHQALKKNEKLEKILTSDEEKVKDEDCNVDAVSDNESLDDNDVVPISPSPHALKIIHPASFLNKLNRNNTNRILRPANVVTTIVRSFIQRNTPSKPTMTDLQDKKKKAIEEKDRLHEERLKKREMQYQMKMEELKRKREERTKKAEKQREKQNAEENKHRILLNKKMQQKEQLLESLREERLREEKEKQKIRQQKLQEAEERRLQEQKEWEKKIQEQQEEERRHQELLQKRKEIEEFERQKKVQEESQKMKDKLAEFEREREAEAEKLRQIEEEKEREWQKKKEEREKMLTQERTEKERTELEKKREKELQMKKELEKQKELEKKRFEEEEQEKEKEKHREEDFKKLLNKHNVQLIQQQQGAVTQSIPKPNLNEMLTESQIPSSNPSINLKTALINQHYHPPNLEKMFPSIEPPDLNVFFEKKRPRFNKRTSSAHWDSPILPPY</sequence>
<dbReference type="Proteomes" id="UP001634394">
    <property type="component" value="Unassembled WGS sequence"/>
</dbReference>